<accession>K1QQG5</accession>
<dbReference type="InParanoid" id="K1QQG5"/>
<organism evidence="1">
    <name type="scientific">Magallana gigas</name>
    <name type="common">Pacific oyster</name>
    <name type="synonym">Crassostrea gigas</name>
    <dbReference type="NCBI Taxonomy" id="29159"/>
    <lineage>
        <taxon>Eukaryota</taxon>
        <taxon>Metazoa</taxon>
        <taxon>Spiralia</taxon>
        <taxon>Lophotrochozoa</taxon>
        <taxon>Mollusca</taxon>
        <taxon>Bivalvia</taxon>
        <taxon>Autobranchia</taxon>
        <taxon>Pteriomorphia</taxon>
        <taxon>Ostreida</taxon>
        <taxon>Ostreoidea</taxon>
        <taxon>Ostreidae</taxon>
        <taxon>Magallana</taxon>
    </lineage>
</organism>
<proteinExistence type="predicted"/>
<dbReference type="EMBL" id="JH816189">
    <property type="protein sequence ID" value="EKC39207.1"/>
    <property type="molecule type" value="Genomic_DNA"/>
</dbReference>
<dbReference type="InterPro" id="IPR000157">
    <property type="entry name" value="TIR_dom"/>
</dbReference>
<dbReference type="AlphaFoldDB" id="K1QQG5"/>
<dbReference type="HOGENOM" id="CLU_1112240_0_0_1"/>
<dbReference type="PANTHER" id="PTHR46270:SF2">
    <property type="entry name" value="TIR DOMAIN-CONTAINING PROTEIN"/>
    <property type="match status" value="1"/>
</dbReference>
<dbReference type="PROSITE" id="PS50104">
    <property type="entry name" value="TIR"/>
    <property type="match status" value="1"/>
</dbReference>
<dbReference type="SUPFAM" id="SSF52200">
    <property type="entry name" value="Toll/Interleukin receptor TIR domain"/>
    <property type="match status" value="1"/>
</dbReference>
<dbReference type="GO" id="GO:0007165">
    <property type="term" value="P:signal transduction"/>
    <property type="evidence" value="ECO:0007669"/>
    <property type="project" value="InterPro"/>
</dbReference>
<reference evidence="1" key="1">
    <citation type="journal article" date="2012" name="Nature">
        <title>The oyster genome reveals stress adaptation and complexity of shell formation.</title>
        <authorList>
            <person name="Zhang G."/>
            <person name="Fang X."/>
            <person name="Guo X."/>
            <person name="Li L."/>
            <person name="Luo R."/>
            <person name="Xu F."/>
            <person name="Yang P."/>
            <person name="Zhang L."/>
            <person name="Wang X."/>
            <person name="Qi H."/>
            <person name="Xiong Z."/>
            <person name="Que H."/>
            <person name="Xie Y."/>
            <person name="Holland P.W."/>
            <person name="Paps J."/>
            <person name="Zhu Y."/>
            <person name="Wu F."/>
            <person name="Chen Y."/>
            <person name="Wang J."/>
            <person name="Peng C."/>
            <person name="Meng J."/>
            <person name="Yang L."/>
            <person name="Liu J."/>
            <person name="Wen B."/>
            <person name="Zhang N."/>
            <person name="Huang Z."/>
            <person name="Zhu Q."/>
            <person name="Feng Y."/>
            <person name="Mount A."/>
            <person name="Hedgecock D."/>
            <person name="Xu Z."/>
            <person name="Liu Y."/>
            <person name="Domazet-Loso T."/>
            <person name="Du Y."/>
            <person name="Sun X."/>
            <person name="Zhang S."/>
            <person name="Liu B."/>
            <person name="Cheng P."/>
            <person name="Jiang X."/>
            <person name="Li J."/>
            <person name="Fan D."/>
            <person name="Wang W."/>
            <person name="Fu W."/>
            <person name="Wang T."/>
            <person name="Wang B."/>
            <person name="Zhang J."/>
            <person name="Peng Z."/>
            <person name="Li Y."/>
            <person name="Li N."/>
            <person name="Wang J."/>
            <person name="Chen M."/>
            <person name="He Y."/>
            <person name="Tan F."/>
            <person name="Song X."/>
            <person name="Zheng Q."/>
            <person name="Huang R."/>
            <person name="Yang H."/>
            <person name="Du X."/>
            <person name="Chen L."/>
            <person name="Yang M."/>
            <person name="Gaffney P.M."/>
            <person name="Wang S."/>
            <person name="Luo L."/>
            <person name="She Z."/>
            <person name="Ming Y."/>
            <person name="Huang W."/>
            <person name="Zhang S."/>
            <person name="Huang B."/>
            <person name="Zhang Y."/>
            <person name="Qu T."/>
            <person name="Ni P."/>
            <person name="Miao G."/>
            <person name="Wang J."/>
            <person name="Wang Q."/>
            <person name="Steinberg C.E."/>
            <person name="Wang H."/>
            <person name="Li N."/>
            <person name="Qian L."/>
            <person name="Zhang G."/>
            <person name="Li Y."/>
            <person name="Yang H."/>
            <person name="Liu X."/>
            <person name="Wang J."/>
            <person name="Yin Y."/>
            <person name="Wang J."/>
        </authorList>
    </citation>
    <scope>NUCLEOTIDE SEQUENCE [LARGE SCALE GENOMIC DNA]</scope>
    <source>
        <strain evidence="1">05x7-T-G4-1.051#20</strain>
    </source>
</reference>
<name>K1QQG5_MAGGI</name>
<protein>
    <submittedName>
        <fullName evidence="1">Uncharacterized protein</fullName>
    </submittedName>
</protein>
<dbReference type="PANTHER" id="PTHR46270">
    <property type="entry name" value="ARMADILLO-TYPE FOLD-RELATED"/>
    <property type="match status" value="1"/>
</dbReference>
<dbReference type="Pfam" id="PF13676">
    <property type="entry name" value="TIR_2"/>
    <property type="match status" value="1"/>
</dbReference>
<dbReference type="Gene3D" id="3.40.50.10140">
    <property type="entry name" value="Toll/interleukin-1 receptor homology (TIR) domain"/>
    <property type="match status" value="1"/>
</dbReference>
<dbReference type="InterPro" id="IPR035897">
    <property type="entry name" value="Toll_tir_struct_dom_sf"/>
</dbReference>
<gene>
    <name evidence="1" type="ORF">CGI_10024612</name>
</gene>
<evidence type="ECO:0000313" key="1">
    <source>
        <dbReference type="EMBL" id="EKC39207.1"/>
    </source>
</evidence>
<sequence length="250" mass="28573">MADTNTHDLREGRELTELGLEQHQQTVQSFTKKLLKYKGDIEKICDYIWQEPVQLKDVNDLVNKPEELFEVTQKATQKHRNKPLKNEQKTQLPHSIMSGRGSSNTPDVMISYNLGSKEAALKIRDNLQQNGITCWIDVDVEADSYMAGSLQEAIAAAIENCTVFLTCYSEKYSQSKLCEKEAEYANSRKKTIISCNLEADFDPSGTLNTIIGSKLLFNFSGKYPFEKQMEKLIREIRLHLKDNDNQARML</sequence>